<sequence length="137" mass="14526">MSQNYSRQNKKKTSKSNTHIKTGFTAFQKTLAFIGSILSIIVATLTIRNAITGANQNKTNDSSSTGSTTIIIKEKESNTEASDSNSGYVQDSSIQESSAEATPDSSTESSQSLENQDTTPASSDQTSTEASSPESTQ</sequence>
<dbReference type="RefSeq" id="WP_074486625.1">
    <property type="nucleotide sequence ID" value="NZ_FMXP01000036.1"/>
</dbReference>
<dbReference type="EMBL" id="FMXP01000036">
    <property type="protein sequence ID" value="SDB43037.1"/>
    <property type="molecule type" value="Genomic_DNA"/>
</dbReference>
<evidence type="ECO:0000256" key="1">
    <source>
        <dbReference type="SAM" id="MobiDB-lite"/>
    </source>
</evidence>
<keyword evidence="2" id="KW-0472">Membrane</keyword>
<feature type="compositionally biased region" description="Polar residues" evidence="1">
    <location>
        <begin position="51"/>
        <end position="61"/>
    </location>
</feature>
<dbReference type="Proteomes" id="UP000182508">
    <property type="component" value="Unassembled WGS sequence"/>
</dbReference>
<feature type="region of interest" description="Disordered" evidence="1">
    <location>
        <begin position="51"/>
        <end position="137"/>
    </location>
</feature>
<keyword evidence="2" id="KW-0812">Transmembrane</keyword>
<evidence type="ECO:0000313" key="4">
    <source>
        <dbReference type="Proteomes" id="UP000182508"/>
    </source>
</evidence>
<dbReference type="STRING" id="439219.SAMN02910293_02125"/>
<evidence type="ECO:0000256" key="2">
    <source>
        <dbReference type="SAM" id="Phobius"/>
    </source>
</evidence>
<keyword evidence="4" id="KW-1185">Reference proteome</keyword>
<dbReference type="AlphaFoldDB" id="A0A1G6DCZ7"/>
<keyword evidence="2" id="KW-1133">Transmembrane helix</keyword>
<organism evidence="3 4">
    <name type="scientific">Streptococcus henryi</name>
    <dbReference type="NCBI Taxonomy" id="439219"/>
    <lineage>
        <taxon>Bacteria</taxon>
        <taxon>Bacillati</taxon>
        <taxon>Bacillota</taxon>
        <taxon>Bacilli</taxon>
        <taxon>Lactobacillales</taxon>
        <taxon>Streptococcaceae</taxon>
        <taxon>Streptococcus</taxon>
    </lineage>
</organism>
<feature type="transmembrane region" description="Helical" evidence="2">
    <location>
        <begin position="31"/>
        <end position="51"/>
    </location>
</feature>
<dbReference type="InterPro" id="IPR046686">
    <property type="entry name" value="DUF6556"/>
</dbReference>
<protein>
    <recommendedName>
        <fullName evidence="5">Histone acetyltransferase Gcn5</fullName>
    </recommendedName>
</protein>
<evidence type="ECO:0008006" key="5">
    <source>
        <dbReference type="Google" id="ProtNLM"/>
    </source>
</evidence>
<proteinExistence type="predicted"/>
<feature type="compositionally biased region" description="Low complexity" evidence="1">
    <location>
        <begin position="62"/>
        <end position="71"/>
    </location>
</feature>
<reference evidence="3 4" key="1">
    <citation type="submission" date="2016-10" db="EMBL/GenBank/DDBJ databases">
        <authorList>
            <person name="de Groot N.N."/>
        </authorList>
    </citation>
    <scope>NUCLEOTIDE SEQUENCE [LARGE SCALE GENOMIC DNA]</scope>
    <source>
        <strain evidence="3 4">A-4</strain>
    </source>
</reference>
<name>A0A1G6DCZ7_9STRE</name>
<evidence type="ECO:0000313" key="3">
    <source>
        <dbReference type="EMBL" id="SDB43037.1"/>
    </source>
</evidence>
<gene>
    <name evidence="3" type="ORF">SAMN02910293_02125</name>
</gene>
<dbReference type="Pfam" id="PF20193">
    <property type="entry name" value="DUF6556"/>
    <property type="match status" value="1"/>
</dbReference>
<feature type="compositionally biased region" description="Polar residues" evidence="1">
    <location>
        <begin position="79"/>
        <end position="137"/>
    </location>
</feature>
<accession>A0A1G6DCZ7</accession>